<dbReference type="Proteomes" id="UP000002051">
    <property type="component" value="Chromosome 3"/>
</dbReference>
<evidence type="ECO:0000313" key="1">
    <source>
        <dbReference type="EMBL" id="AES69106.1"/>
    </source>
</evidence>
<sequence>MIQYIPLEVEWKEKKKKTILLKNRIEWNEMEDCLLGPLDISLEEIDGEFVASKIFYQTQPRQHRNSINNVRDS</sequence>
<organism evidence="1 3">
    <name type="scientific">Medicago truncatula</name>
    <name type="common">Barrel medic</name>
    <name type="synonym">Medicago tribuloides</name>
    <dbReference type="NCBI Taxonomy" id="3880"/>
    <lineage>
        <taxon>Eukaryota</taxon>
        <taxon>Viridiplantae</taxon>
        <taxon>Streptophyta</taxon>
        <taxon>Embryophyta</taxon>
        <taxon>Tracheophyta</taxon>
        <taxon>Spermatophyta</taxon>
        <taxon>Magnoliopsida</taxon>
        <taxon>eudicotyledons</taxon>
        <taxon>Gunneridae</taxon>
        <taxon>Pentapetalae</taxon>
        <taxon>rosids</taxon>
        <taxon>fabids</taxon>
        <taxon>Fabales</taxon>
        <taxon>Fabaceae</taxon>
        <taxon>Papilionoideae</taxon>
        <taxon>50 kb inversion clade</taxon>
        <taxon>NPAAA clade</taxon>
        <taxon>Hologalegina</taxon>
        <taxon>IRL clade</taxon>
        <taxon>Trifolieae</taxon>
        <taxon>Medicago</taxon>
    </lineage>
</organism>
<name>G7IZ78_MEDTR</name>
<dbReference type="AlphaFoldDB" id="G7IZ78"/>
<dbReference type="EnsemblPlants" id="AES69106">
    <property type="protein sequence ID" value="AES69106"/>
    <property type="gene ID" value="MTR_3g022390"/>
</dbReference>
<dbReference type="EMBL" id="CM001219">
    <property type="protein sequence ID" value="AES69106.1"/>
    <property type="molecule type" value="Genomic_DNA"/>
</dbReference>
<dbReference type="HOGENOM" id="CLU_2708519_0_0_1"/>
<accession>G7IZ78</accession>
<reference evidence="2" key="3">
    <citation type="submission" date="2015-04" db="UniProtKB">
        <authorList>
            <consortium name="EnsemblPlants"/>
        </authorList>
    </citation>
    <scope>IDENTIFICATION</scope>
    <source>
        <strain evidence="2">cv. Jemalong A17</strain>
    </source>
</reference>
<reference evidence="1 3" key="2">
    <citation type="journal article" date="2014" name="BMC Genomics">
        <title>An improved genome release (version Mt4.0) for the model legume Medicago truncatula.</title>
        <authorList>
            <person name="Tang H."/>
            <person name="Krishnakumar V."/>
            <person name="Bidwell S."/>
            <person name="Rosen B."/>
            <person name="Chan A."/>
            <person name="Zhou S."/>
            <person name="Gentzbittel L."/>
            <person name="Childs K.L."/>
            <person name="Yandell M."/>
            <person name="Gundlach H."/>
            <person name="Mayer K.F."/>
            <person name="Schwartz D.C."/>
            <person name="Town C.D."/>
        </authorList>
    </citation>
    <scope>GENOME REANNOTATION</scope>
    <source>
        <strain evidence="2 3">cv. Jemalong A17</strain>
    </source>
</reference>
<keyword evidence="3" id="KW-1185">Reference proteome</keyword>
<evidence type="ECO:0000313" key="3">
    <source>
        <dbReference type="Proteomes" id="UP000002051"/>
    </source>
</evidence>
<protein>
    <submittedName>
        <fullName evidence="1 2">Uncharacterized protein</fullName>
    </submittedName>
</protein>
<proteinExistence type="predicted"/>
<reference evidence="1 3" key="1">
    <citation type="journal article" date="2011" name="Nature">
        <title>The Medicago genome provides insight into the evolution of rhizobial symbioses.</title>
        <authorList>
            <person name="Young N.D."/>
            <person name="Debelle F."/>
            <person name="Oldroyd G.E."/>
            <person name="Geurts R."/>
            <person name="Cannon S.B."/>
            <person name="Udvardi M.K."/>
            <person name="Benedito V.A."/>
            <person name="Mayer K.F."/>
            <person name="Gouzy J."/>
            <person name="Schoof H."/>
            <person name="Van de Peer Y."/>
            <person name="Proost S."/>
            <person name="Cook D.R."/>
            <person name="Meyers B.C."/>
            <person name="Spannagl M."/>
            <person name="Cheung F."/>
            <person name="De Mita S."/>
            <person name="Krishnakumar V."/>
            <person name="Gundlach H."/>
            <person name="Zhou S."/>
            <person name="Mudge J."/>
            <person name="Bharti A.K."/>
            <person name="Murray J.D."/>
            <person name="Naoumkina M.A."/>
            <person name="Rosen B."/>
            <person name="Silverstein K.A."/>
            <person name="Tang H."/>
            <person name="Rombauts S."/>
            <person name="Zhao P.X."/>
            <person name="Zhou P."/>
            <person name="Barbe V."/>
            <person name="Bardou P."/>
            <person name="Bechner M."/>
            <person name="Bellec A."/>
            <person name="Berger A."/>
            <person name="Berges H."/>
            <person name="Bidwell S."/>
            <person name="Bisseling T."/>
            <person name="Choisne N."/>
            <person name="Couloux A."/>
            <person name="Denny R."/>
            <person name="Deshpande S."/>
            <person name="Dai X."/>
            <person name="Doyle J.J."/>
            <person name="Dudez A.M."/>
            <person name="Farmer A.D."/>
            <person name="Fouteau S."/>
            <person name="Franken C."/>
            <person name="Gibelin C."/>
            <person name="Gish J."/>
            <person name="Goldstein S."/>
            <person name="Gonzalez A.J."/>
            <person name="Green P.J."/>
            <person name="Hallab A."/>
            <person name="Hartog M."/>
            <person name="Hua A."/>
            <person name="Humphray S.J."/>
            <person name="Jeong D.H."/>
            <person name="Jing Y."/>
            <person name="Jocker A."/>
            <person name="Kenton S.M."/>
            <person name="Kim D.J."/>
            <person name="Klee K."/>
            <person name="Lai H."/>
            <person name="Lang C."/>
            <person name="Lin S."/>
            <person name="Macmil S.L."/>
            <person name="Magdelenat G."/>
            <person name="Matthews L."/>
            <person name="McCorrison J."/>
            <person name="Monaghan E.L."/>
            <person name="Mun J.H."/>
            <person name="Najar F.Z."/>
            <person name="Nicholson C."/>
            <person name="Noirot C."/>
            <person name="O'Bleness M."/>
            <person name="Paule C.R."/>
            <person name="Poulain J."/>
            <person name="Prion F."/>
            <person name="Qin B."/>
            <person name="Qu C."/>
            <person name="Retzel E.F."/>
            <person name="Riddle C."/>
            <person name="Sallet E."/>
            <person name="Samain S."/>
            <person name="Samson N."/>
            <person name="Sanders I."/>
            <person name="Saurat O."/>
            <person name="Scarpelli C."/>
            <person name="Schiex T."/>
            <person name="Segurens B."/>
            <person name="Severin A.J."/>
            <person name="Sherrier D.J."/>
            <person name="Shi R."/>
            <person name="Sims S."/>
            <person name="Singer S.R."/>
            <person name="Sinharoy S."/>
            <person name="Sterck L."/>
            <person name="Viollet A."/>
            <person name="Wang B.B."/>
            <person name="Wang K."/>
            <person name="Wang M."/>
            <person name="Wang X."/>
            <person name="Warfsmann J."/>
            <person name="Weissenbach J."/>
            <person name="White D.D."/>
            <person name="White J.D."/>
            <person name="Wiley G.B."/>
            <person name="Wincker P."/>
            <person name="Xing Y."/>
            <person name="Yang L."/>
            <person name="Yao Z."/>
            <person name="Ying F."/>
            <person name="Zhai J."/>
            <person name="Zhou L."/>
            <person name="Zuber A."/>
            <person name="Denarie J."/>
            <person name="Dixon R.A."/>
            <person name="May G.D."/>
            <person name="Schwartz D.C."/>
            <person name="Rogers J."/>
            <person name="Quetier F."/>
            <person name="Town C.D."/>
            <person name="Roe B.A."/>
        </authorList>
    </citation>
    <scope>NUCLEOTIDE SEQUENCE [LARGE SCALE GENOMIC DNA]</scope>
    <source>
        <strain evidence="1">A17</strain>
        <strain evidence="2 3">cv. Jemalong A17</strain>
    </source>
</reference>
<dbReference type="PaxDb" id="3880-AES69106"/>
<evidence type="ECO:0000313" key="2">
    <source>
        <dbReference type="EnsemblPlants" id="AES69106"/>
    </source>
</evidence>
<gene>
    <name evidence="1" type="ordered locus">MTR_3g022390</name>
</gene>